<dbReference type="GO" id="GO:0032259">
    <property type="term" value="P:methylation"/>
    <property type="evidence" value="ECO:0007669"/>
    <property type="project" value="UniProtKB-UniRule"/>
</dbReference>
<accession>A0A6A6HBM7</accession>
<dbReference type="InterPro" id="IPR016691">
    <property type="entry name" value="TRMT11"/>
</dbReference>
<evidence type="ECO:0000259" key="11">
    <source>
        <dbReference type="Pfam" id="PF01170"/>
    </source>
</evidence>
<evidence type="ECO:0000313" key="13">
    <source>
        <dbReference type="EMBL" id="KAF2234910.1"/>
    </source>
</evidence>
<evidence type="ECO:0000256" key="8">
    <source>
        <dbReference type="ARBA" id="ARBA00022884"/>
    </source>
</evidence>
<keyword evidence="5 10" id="KW-0808">Transferase</keyword>
<keyword evidence="7 10" id="KW-0819">tRNA processing</keyword>
<dbReference type="PIRSF" id="PIRSF017259">
    <property type="entry name" value="tRNA_mtfrase_TRM11"/>
    <property type="match status" value="1"/>
</dbReference>
<evidence type="ECO:0000256" key="3">
    <source>
        <dbReference type="ARBA" id="ARBA00022555"/>
    </source>
</evidence>
<feature type="domain" description="Ribosomal RNA large subunit methyltransferase K/L-like methyltransferase" evidence="11">
    <location>
        <begin position="176"/>
        <end position="290"/>
    </location>
</feature>
<dbReference type="OrthoDB" id="296065at2759"/>
<dbReference type="GO" id="GO:0008033">
    <property type="term" value="P:tRNA processing"/>
    <property type="evidence" value="ECO:0007669"/>
    <property type="project" value="UniProtKB-UniRule"/>
</dbReference>
<keyword evidence="4 10" id="KW-0489">Methyltransferase</keyword>
<sequence>MEYLVRFAQVHTGFHAAELESLASLNGIELEILKYSANSPFCIVWLASEESARRLISRSILASGIYEVWGSGNDYATLHEDVLSRTSQIRPKYRKSSFRFTVDGYQGKRSQASQRALIESFSYLGFDGPIRMHNVELNICLFEEYQAHAPEPERVFLGRWLAESSRAAVTKYDLKKRHYISTTSMDAEVALVTANMVQAQPGKLVYDPFVGTGSLLIACAHFGAVTIGSDIDGRCIRGKAERHIVSNYQQYQLLHRYLDGFISDLTHCPLRQTRLLDGIVCDPPYGVREGLKVLGTKDGSGKEEVIIDGVPAHLRPNFIPPKKPYSFEAMLDDVLEFAASSLVESGRLCMWMPSANEDEVELEIPTHPALEIVAVCVQPFNKWSRRLLTYRRLPDADIRDETPRAKKEQAVGAHADELNRFRKKYFEGFKTTSKDI</sequence>
<dbReference type="InterPro" id="IPR029063">
    <property type="entry name" value="SAM-dependent_MTases_sf"/>
</dbReference>
<dbReference type="EC" id="2.1.1.214" evidence="9"/>
<evidence type="ECO:0000256" key="2">
    <source>
        <dbReference type="ARBA" id="ARBA00022490"/>
    </source>
</evidence>
<feature type="domain" description="tRNA (guanine(10)-N(2))-methyltransferase TRMT11 N-terminal" evidence="12">
    <location>
        <begin position="1"/>
        <end position="166"/>
    </location>
</feature>
<dbReference type="Gene3D" id="3.40.50.150">
    <property type="entry name" value="Vaccinia Virus protein VP39"/>
    <property type="match status" value="1"/>
</dbReference>
<evidence type="ECO:0000259" key="12">
    <source>
        <dbReference type="Pfam" id="PF25904"/>
    </source>
</evidence>
<dbReference type="PROSITE" id="PS51627">
    <property type="entry name" value="SAM_MT_TRM11"/>
    <property type="match status" value="1"/>
</dbReference>
<keyword evidence="3 10" id="KW-0820">tRNA-binding</keyword>
<gene>
    <name evidence="13" type="ORF">EV356DRAFT_484590</name>
</gene>
<evidence type="ECO:0000256" key="7">
    <source>
        <dbReference type="ARBA" id="ARBA00022694"/>
    </source>
</evidence>
<dbReference type="PANTHER" id="PTHR13370:SF3">
    <property type="entry name" value="TRNA (GUANINE(10)-N2)-METHYLTRANSFERASE HOMOLOG"/>
    <property type="match status" value="1"/>
</dbReference>
<comment type="subcellular location">
    <subcellularLocation>
        <location evidence="1">Cytoplasm</location>
    </subcellularLocation>
</comment>
<dbReference type="InterPro" id="IPR059073">
    <property type="entry name" value="TRMT11_N"/>
</dbReference>
<keyword evidence="2" id="KW-0963">Cytoplasm</keyword>
<evidence type="ECO:0000256" key="6">
    <source>
        <dbReference type="ARBA" id="ARBA00022691"/>
    </source>
</evidence>
<dbReference type="GO" id="GO:0000049">
    <property type="term" value="F:tRNA binding"/>
    <property type="evidence" value="ECO:0007669"/>
    <property type="project" value="UniProtKB-UniRule"/>
</dbReference>
<dbReference type="Proteomes" id="UP000800092">
    <property type="component" value="Unassembled WGS sequence"/>
</dbReference>
<dbReference type="GO" id="GO:0005737">
    <property type="term" value="C:cytoplasm"/>
    <property type="evidence" value="ECO:0007669"/>
    <property type="project" value="UniProtKB-SubCell"/>
</dbReference>
<name>A0A6A6HBM7_VIRVR</name>
<dbReference type="EMBL" id="ML991795">
    <property type="protein sequence ID" value="KAF2234910.1"/>
    <property type="molecule type" value="Genomic_DNA"/>
</dbReference>
<dbReference type="Pfam" id="PF01170">
    <property type="entry name" value="UPF0020"/>
    <property type="match status" value="1"/>
</dbReference>
<dbReference type="PANTHER" id="PTHR13370">
    <property type="entry name" value="RNA METHYLASE-RELATED"/>
    <property type="match status" value="1"/>
</dbReference>
<comment type="similarity">
    <text evidence="10">Belongs to the class I-like SAM-binding methyltransferase superfamily. TRM11 methyltransferase family.</text>
</comment>
<evidence type="ECO:0000313" key="14">
    <source>
        <dbReference type="Proteomes" id="UP000800092"/>
    </source>
</evidence>
<keyword evidence="8 10" id="KW-0694">RNA-binding</keyword>
<proteinExistence type="inferred from homology"/>
<evidence type="ECO:0000256" key="9">
    <source>
        <dbReference type="ARBA" id="ARBA00066937"/>
    </source>
</evidence>
<keyword evidence="6 10" id="KW-0949">S-adenosyl-L-methionine</keyword>
<organism evidence="13 14">
    <name type="scientific">Viridothelium virens</name>
    <name type="common">Speckled blister lichen</name>
    <name type="synonym">Trypethelium virens</name>
    <dbReference type="NCBI Taxonomy" id="1048519"/>
    <lineage>
        <taxon>Eukaryota</taxon>
        <taxon>Fungi</taxon>
        <taxon>Dikarya</taxon>
        <taxon>Ascomycota</taxon>
        <taxon>Pezizomycotina</taxon>
        <taxon>Dothideomycetes</taxon>
        <taxon>Dothideomycetes incertae sedis</taxon>
        <taxon>Trypetheliales</taxon>
        <taxon>Trypetheliaceae</taxon>
        <taxon>Viridothelium</taxon>
    </lineage>
</organism>
<dbReference type="InterPro" id="IPR002052">
    <property type="entry name" value="DNA_methylase_N6_adenine_CS"/>
</dbReference>
<dbReference type="GO" id="GO:0160102">
    <property type="term" value="F:tRNA (guanine(10)-N2)-methyltransferase activity"/>
    <property type="evidence" value="ECO:0007669"/>
    <property type="project" value="UniProtKB-EC"/>
</dbReference>
<evidence type="ECO:0000256" key="5">
    <source>
        <dbReference type="ARBA" id="ARBA00022679"/>
    </source>
</evidence>
<evidence type="ECO:0000256" key="4">
    <source>
        <dbReference type="ARBA" id="ARBA00022603"/>
    </source>
</evidence>
<dbReference type="SUPFAM" id="SSF53335">
    <property type="entry name" value="S-adenosyl-L-methionine-dependent methyltransferases"/>
    <property type="match status" value="1"/>
</dbReference>
<keyword evidence="14" id="KW-1185">Reference proteome</keyword>
<dbReference type="Pfam" id="PF25904">
    <property type="entry name" value="Tmrp11_N"/>
    <property type="match status" value="1"/>
</dbReference>
<evidence type="ECO:0000256" key="10">
    <source>
        <dbReference type="PROSITE-ProRule" id="PRU00959"/>
    </source>
</evidence>
<protein>
    <recommendedName>
        <fullName evidence="9">tRNA (guanine(10)-N(2))-methyltransferase</fullName>
        <ecNumber evidence="9">2.1.1.214</ecNumber>
    </recommendedName>
</protein>
<dbReference type="GO" id="GO:0043527">
    <property type="term" value="C:tRNA methyltransferase complex"/>
    <property type="evidence" value="ECO:0007669"/>
    <property type="project" value="UniProtKB-ARBA"/>
</dbReference>
<dbReference type="PROSITE" id="PS00092">
    <property type="entry name" value="N6_MTASE"/>
    <property type="match status" value="1"/>
</dbReference>
<dbReference type="InterPro" id="IPR000241">
    <property type="entry name" value="RlmKL-like_Mtase"/>
</dbReference>
<dbReference type="AlphaFoldDB" id="A0A6A6HBM7"/>
<reference evidence="13" key="1">
    <citation type="journal article" date="2020" name="Stud. Mycol.">
        <title>101 Dothideomycetes genomes: a test case for predicting lifestyles and emergence of pathogens.</title>
        <authorList>
            <person name="Haridas S."/>
            <person name="Albert R."/>
            <person name="Binder M."/>
            <person name="Bloem J."/>
            <person name="Labutti K."/>
            <person name="Salamov A."/>
            <person name="Andreopoulos B."/>
            <person name="Baker S."/>
            <person name="Barry K."/>
            <person name="Bills G."/>
            <person name="Bluhm B."/>
            <person name="Cannon C."/>
            <person name="Castanera R."/>
            <person name="Culley D."/>
            <person name="Daum C."/>
            <person name="Ezra D."/>
            <person name="Gonzalez J."/>
            <person name="Henrissat B."/>
            <person name="Kuo A."/>
            <person name="Liang C."/>
            <person name="Lipzen A."/>
            <person name="Lutzoni F."/>
            <person name="Magnuson J."/>
            <person name="Mondo S."/>
            <person name="Nolan M."/>
            <person name="Ohm R."/>
            <person name="Pangilinan J."/>
            <person name="Park H.-J."/>
            <person name="Ramirez L."/>
            <person name="Alfaro M."/>
            <person name="Sun H."/>
            <person name="Tritt A."/>
            <person name="Yoshinaga Y."/>
            <person name="Zwiers L.-H."/>
            <person name="Turgeon B."/>
            <person name="Goodwin S."/>
            <person name="Spatafora J."/>
            <person name="Crous P."/>
            <person name="Grigoriev I."/>
        </authorList>
    </citation>
    <scope>NUCLEOTIDE SEQUENCE</scope>
    <source>
        <strain evidence="13">Tuck. ex Michener</strain>
    </source>
</reference>
<evidence type="ECO:0000256" key="1">
    <source>
        <dbReference type="ARBA" id="ARBA00004496"/>
    </source>
</evidence>